<dbReference type="Gene3D" id="2.120.10.30">
    <property type="entry name" value="TolB, C-terminal domain"/>
    <property type="match status" value="1"/>
</dbReference>
<keyword evidence="10 15" id="KW-0479">Metal-binding</keyword>
<protein>
    <recommendedName>
        <fullName evidence="8">Regucalcin</fullName>
        <ecNumber evidence="7">3.1.1.17</ecNumber>
    </recommendedName>
    <alternativeName>
        <fullName evidence="13">Gluconolactonase</fullName>
    </alternativeName>
</protein>
<feature type="chain" id="PRO_5010741090" description="Regucalcin" evidence="16">
    <location>
        <begin position="21"/>
        <end position="346"/>
    </location>
</feature>
<sequence>MACSVFLSSLLLLLLPLSNGYVAYSNKNIKIYRVTGPIDHGEAPHWDPKRQALYFVDAFNTGIYRLKDGIVTTQTIGNADFVGTVTPVADTKSKFLITSDTNAWIMDWDGSANNSAVINYRRPFINDLEPTKPNNQINDGKADTHGQFWLGTLTRNADDTVTTTGGSLYMLRCDGTAKKLFENTTISNGLDWNSHDTKFYFIDSTNRTVTVFDYNREDGTLSNWKELFKLSDYPSYASDVIPDGMAADSNDNLWVALYRGGAVINVDSQTGNLIRVIKMPVSHVTSVAFGGKNLDILYVTTSRHGFNESMLNQQPSAGSTFAIEGLGVTGNNMNDYRYQGNIQQFF</sequence>
<feature type="signal peptide" evidence="16">
    <location>
        <begin position="1"/>
        <end position="20"/>
    </location>
</feature>
<feature type="binding site" evidence="15">
    <location>
        <position position="42"/>
    </location>
    <ligand>
        <name>a divalent metal cation</name>
        <dbReference type="ChEBI" id="CHEBI:60240"/>
    </ligand>
</feature>
<evidence type="ECO:0000256" key="12">
    <source>
        <dbReference type="ARBA" id="ARBA00022837"/>
    </source>
</evidence>
<comment type="catalytic activity">
    <reaction evidence="1">
        <text>D-glucono-1,5-lactone + H2O = D-gluconate + H(+)</text>
        <dbReference type="Rhea" id="RHEA:10440"/>
        <dbReference type="ChEBI" id="CHEBI:15377"/>
        <dbReference type="ChEBI" id="CHEBI:15378"/>
        <dbReference type="ChEBI" id="CHEBI:16217"/>
        <dbReference type="ChEBI" id="CHEBI:18391"/>
        <dbReference type="EC" id="3.1.1.17"/>
    </reaction>
</comment>
<dbReference type="EC" id="3.1.1.17" evidence="7"/>
<dbReference type="InParanoid" id="A0A1W4WH85"/>
<keyword evidence="11" id="KW-0378">Hydrolase</keyword>
<evidence type="ECO:0000256" key="6">
    <source>
        <dbReference type="ARBA" id="ARBA00008853"/>
    </source>
</evidence>
<dbReference type="GO" id="GO:0004341">
    <property type="term" value="F:gluconolactonase activity"/>
    <property type="evidence" value="ECO:0007669"/>
    <property type="project" value="UniProtKB-EC"/>
</dbReference>
<comment type="cofactor">
    <cofactor evidence="2">
        <name>Ca(2+)</name>
        <dbReference type="ChEBI" id="CHEBI:29108"/>
    </cofactor>
</comment>
<evidence type="ECO:0000256" key="9">
    <source>
        <dbReference type="ARBA" id="ARBA00022490"/>
    </source>
</evidence>
<keyword evidence="16" id="KW-0732">Signal</keyword>
<dbReference type="GO" id="GO:0005737">
    <property type="term" value="C:cytoplasm"/>
    <property type="evidence" value="ECO:0007669"/>
    <property type="project" value="UniProtKB-SubCell"/>
</dbReference>
<feature type="binding site" evidence="15">
    <location>
        <position position="188"/>
    </location>
    <ligand>
        <name>a divalent metal cation</name>
        <dbReference type="ChEBI" id="CHEBI:60240"/>
    </ligand>
</feature>
<dbReference type="InterPro" id="IPR008367">
    <property type="entry name" value="Regucalcin"/>
</dbReference>
<dbReference type="STRING" id="224129.A0A1W4WH85"/>
<evidence type="ECO:0000256" key="15">
    <source>
        <dbReference type="PIRSR" id="PIRSR605511-2"/>
    </source>
</evidence>
<evidence type="ECO:0000259" key="17">
    <source>
        <dbReference type="Pfam" id="PF08450"/>
    </source>
</evidence>
<dbReference type="Proteomes" id="UP000192223">
    <property type="component" value="Unplaced"/>
</dbReference>
<evidence type="ECO:0000256" key="8">
    <source>
        <dbReference type="ARBA" id="ARBA00016808"/>
    </source>
</evidence>
<evidence type="ECO:0000313" key="19">
    <source>
        <dbReference type="RefSeq" id="XP_018323311.1"/>
    </source>
</evidence>
<evidence type="ECO:0000256" key="14">
    <source>
        <dbReference type="PIRSR" id="PIRSR605511-1"/>
    </source>
</evidence>
<gene>
    <name evidence="19" type="primary">LOC108735711</name>
</gene>
<dbReference type="InterPro" id="IPR011042">
    <property type="entry name" value="6-blade_b-propeller_TolB-like"/>
</dbReference>
<feature type="active site" description="Proton donor/acceptor" evidence="14">
    <location>
        <position position="243"/>
    </location>
</feature>
<dbReference type="InterPro" id="IPR005511">
    <property type="entry name" value="SMP-30"/>
</dbReference>
<comment type="cofactor">
    <cofactor evidence="15">
        <name>Zn(2+)</name>
        <dbReference type="ChEBI" id="CHEBI:29105"/>
    </cofactor>
    <text evidence="15">Binds 1 divalent metal cation per subunit.</text>
</comment>
<dbReference type="GO" id="GO:0019853">
    <property type="term" value="P:L-ascorbic acid biosynthetic process"/>
    <property type="evidence" value="ECO:0007669"/>
    <property type="project" value="TreeGrafter"/>
</dbReference>
<evidence type="ECO:0000256" key="1">
    <source>
        <dbReference type="ARBA" id="ARBA00001589"/>
    </source>
</evidence>
<dbReference type="AlphaFoldDB" id="A0A1W4WH85"/>
<organism evidence="18 19">
    <name type="scientific">Agrilus planipennis</name>
    <name type="common">Emerald ash borer</name>
    <name type="synonym">Agrilus marcopoli</name>
    <dbReference type="NCBI Taxonomy" id="224129"/>
    <lineage>
        <taxon>Eukaryota</taxon>
        <taxon>Metazoa</taxon>
        <taxon>Ecdysozoa</taxon>
        <taxon>Arthropoda</taxon>
        <taxon>Hexapoda</taxon>
        <taxon>Insecta</taxon>
        <taxon>Pterygota</taxon>
        <taxon>Neoptera</taxon>
        <taxon>Endopterygota</taxon>
        <taxon>Coleoptera</taxon>
        <taxon>Polyphaga</taxon>
        <taxon>Elateriformia</taxon>
        <taxon>Buprestoidea</taxon>
        <taxon>Buprestidae</taxon>
        <taxon>Agrilinae</taxon>
        <taxon>Agrilus</taxon>
    </lineage>
</organism>
<proteinExistence type="inferred from homology"/>
<evidence type="ECO:0000256" key="13">
    <source>
        <dbReference type="ARBA" id="ARBA00032464"/>
    </source>
</evidence>
<keyword evidence="15" id="KW-0862">Zinc</keyword>
<dbReference type="Pfam" id="PF08450">
    <property type="entry name" value="SGL"/>
    <property type="match status" value="1"/>
</dbReference>
<dbReference type="KEGG" id="apln:108735711"/>
<dbReference type="GO" id="GO:0030234">
    <property type="term" value="F:enzyme regulator activity"/>
    <property type="evidence" value="ECO:0007669"/>
    <property type="project" value="InterPro"/>
</dbReference>
<evidence type="ECO:0000256" key="7">
    <source>
        <dbReference type="ARBA" id="ARBA00013227"/>
    </source>
</evidence>
<feature type="binding site" evidence="15">
    <location>
        <position position="138"/>
    </location>
    <ligand>
        <name>substrate</name>
    </ligand>
</feature>
<evidence type="ECO:0000256" key="5">
    <source>
        <dbReference type="ARBA" id="ARBA00004496"/>
    </source>
</evidence>
<feature type="binding site" evidence="15">
    <location>
        <position position="243"/>
    </location>
    <ligand>
        <name>a divalent metal cation</name>
        <dbReference type="ChEBI" id="CHEBI:60240"/>
    </ligand>
</feature>
<comment type="cofactor">
    <cofactor evidence="4">
        <name>Mg(2+)</name>
        <dbReference type="ChEBI" id="CHEBI:18420"/>
    </cofactor>
</comment>
<reference evidence="19" key="1">
    <citation type="submission" date="2025-08" db="UniProtKB">
        <authorList>
            <consortium name="RefSeq"/>
        </authorList>
    </citation>
    <scope>IDENTIFICATION</scope>
    <source>
        <tissue evidence="19">Entire body</tissue>
    </source>
</reference>
<dbReference type="InterPro" id="IPR013658">
    <property type="entry name" value="SGL"/>
</dbReference>
<comment type="subcellular location">
    <subcellularLocation>
        <location evidence="5">Cytoplasm</location>
    </subcellularLocation>
</comment>
<dbReference type="PRINTS" id="PR01790">
    <property type="entry name" value="SMP30FAMILY"/>
</dbReference>
<comment type="similarity">
    <text evidence="6">Belongs to the SMP-30/CGR1 family.</text>
</comment>
<evidence type="ECO:0000256" key="2">
    <source>
        <dbReference type="ARBA" id="ARBA00001913"/>
    </source>
</evidence>
<evidence type="ECO:0000256" key="16">
    <source>
        <dbReference type="SAM" id="SignalP"/>
    </source>
</evidence>
<evidence type="ECO:0000256" key="11">
    <source>
        <dbReference type="ARBA" id="ARBA00022801"/>
    </source>
</evidence>
<dbReference type="OrthoDB" id="423498at2759"/>
<dbReference type="GO" id="GO:0005509">
    <property type="term" value="F:calcium ion binding"/>
    <property type="evidence" value="ECO:0007669"/>
    <property type="project" value="InterPro"/>
</dbReference>
<evidence type="ECO:0000256" key="4">
    <source>
        <dbReference type="ARBA" id="ARBA00001946"/>
    </source>
</evidence>
<keyword evidence="12" id="KW-0106">Calcium</keyword>
<dbReference type="PRINTS" id="PR01791">
    <property type="entry name" value="REGUCALCIN"/>
</dbReference>
<comment type="cofactor">
    <cofactor evidence="3">
        <name>Mn(2+)</name>
        <dbReference type="ChEBI" id="CHEBI:29035"/>
    </cofactor>
</comment>
<evidence type="ECO:0000256" key="10">
    <source>
        <dbReference type="ARBA" id="ARBA00022723"/>
    </source>
</evidence>
<accession>A0A1W4WH85</accession>
<evidence type="ECO:0000313" key="18">
    <source>
        <dbReference type="Proteomes" id="UP000192223"/>
    </source>
</evidence>
<dbReference type="GeneID" id="108735711"/>
<dbReference type="PANTHER" id="PTHR10907:SF47">
    <property type="entry name" value="REGUCALCIN"/>
    <property type="match status" value="1"/>
</dbReference>
<feature type="domain" description="SMP-30/Gluconolactonase/LRE-like region" evidence="17">
    <location>
        <begin position="41"/>
        <end position="302"/>
    </location>
</feature>
<dbReference type="SUPFAM" id="SSF63829">
    <property type="entry name" value="Calcium-dependent phosphotriesterase"/>
    <property type="match status" value="1"/>
</dbReference>
<keyword evidence="9" id="KW-0963">Cytoplasm</keyword>
<dbReference type="RefSeq" id="XP_018323311.1">
    <property type="nucleotide sequence ID" value="XM_018467809.1"/>
</dbReference>
<evidence type="ECO:0000256" key="3">
    <source>
        <dbReference type="ARBA" id="ARBA00001936"/>
    </source>
</evidence>
<dbReference type="PANTHER" id="PTHR10907">
    <property type="entry name" value="REGUCALCIN"/>
    <property type="match status" value="1"/>
</dbReference>
<keyword evidence="18" id="KW-1185">Reference proteome</keyword>
<name>A0A1W4WH85_AGRPL</name>